<evidence type="ECO:0000313" key="2">
    <source>
        <dbReference type="EMBL" id="MEY2252482.1"/>
    </source>
</evidence>
<protein>
    <submittedName>
        <fullName evidence="2">Uncharacterized protein</fullName>
    </submittedName>
</protein>
<keyword evidence="3" id="KW-1185">Reference proteome</keyword>
<accession>A0ABV4B4M5</accession>
<evidence type="ECO:0000256" key="1">
    <source>
        <dbReference type="SAM" id="SignalP"/>
    </source>
</evidence>
<comment type="caution">
    <text evidence="2">The sequence shown here is derived from an EMBL/GenBank/DDBJ whole genome shotgun (WGS) entry which is preliminary data.</text>
</comment>
<dbReference type="Proteomes" id="UP001562178">
    <property type="component" value="Unassembled WGS sequence"/>
</dbReference>
<organism evidence="2 3">
    <name type="scientific">Comamonas sediminis</name>
    <dbReference type="NCBI Taxonomy" id="1783360"/>
    <lineage>
        <taxon>Bacteria</taxon>
        <taxon>Pseudomonadati</taxon>
        <taxon>Pseudomonadota</taxon>
        <taxon>Betaproteobacteria</taxon>
        <taxon>Burkholderiales</taxon>
        <taxon>Comamonadaceae</taxon>
        <taxon>Comamonas</taxon>
    </lineage>
</organism>
<keyword evidence="1" id="KW-0732">Signal</keyword>
<sequence>MKSRLIASCLLLMCSGAFGQTKTISDQASIDKLLASIPVNNIAMPHKTLVERLDSLGVSVNGVSYGTVTADEVEIDPDHIKRGDVLYQFTTTTPSPRAQEKCKFQNNFTLVKRKGRWLVQDRTSNYLLQNQCQIPN</sequence>
<reference evidence="2 3" key="1">
    <citation type="journal article" date="2016" name="Int. J. Syst. Evol. Microbiol.">
        <title>Description of Comamonas sediminis sp. nov., isolated from lagoon sediments.</title>
        <authorList>
            <person name="Subhash Y."/>
            <person name="Bang J.J."/>
            <person name="You T.H."/>
            <person name="Lee S.S."/>
        </authorList>
    </citation>
    <scope>NUCLEOTIDE SEQUENCE [LARGE SCALE GENOMIC DNA]</scope>
    <source>
        <strain evidence="2 3">JCM 31169</strain>
    </source>
</reference>
<dbReference type="EMBL" id="JBGBDC010000006">
    <property type="protein sequence ID" value="MEY2252482.1"/>
    <property type="molecule type" value="Genomic_DNA"/>
</dbReference>
<feature type="chain" id="PRO_5046790012" evidence="1">
    <location>
        <begin position="20"/>
        <end position="136"/>
    </location>
</feature>
<gene>
    <name evidence="2" type="ORF">AB7A72_15800</name>
</gene>
<evidence type="ECO:0000313" key="3">
    <source>
        <dbReference type="Proteomes" id="UP001562178"/>
    </source>
</evidence>
<proteinExistence type="predicted"/>
<feature type="signal peptide" evidence="1">
    <location>
        <begin position="1"/>
        <end position="19"/>
    </location>
</feature>
<name>A0ABV4B4M5_9BURK</name>
<dbReference type="RefSeq" id="WP_369460512.1">
    <property type="nucleotide sequence ID" value="NZ_JBGBDC010000006.1"/>
</dbReference>